<protein>
    <submittedName>
        <fullName evidence="1">Cof-like hydrolase</fullName>
    </submittedName>
</protein>
<dbReference type="RefSeq" id="WP_007207055.1">
    <property type="nucleotide sequence ID" value="NZ_GL622241.1"/>
</dbReference>
<organism evidence="1 2">
    <name type="scientific">Enterococcus italicus (strain DSM 15952 / CCUG 50447 / LMG 22039 / TP 1.5)</name>
    <dbReference type="NCBI Taxonomy" id="888064"/>
    <lineage>
        <taxon>Bacteria</taxon>
        <taxon>Bacillati</taxon>
        <taxon>Bacillota</taxon>
        <taxon>Bacilli</taxon>
        <taxon>Lactobacillales</taxon>
        <taxon>Enterococcaceae</taxon>
        <taxon>Enterococcus</taxon>
    </lineage>
</organism>
<dbReference type="Gene3D" id="3.40.50.1000">
    <property type="entry name" value="HAD superfamily/HAD-like"/>
    <property type="match status" value="1"/>
</dbReference>
<reference evidence="1 2" key="1">
    <citation type="submission" date="2010-12" db="EMBL/GenBank/DDBJ databases">
        <authorList>
            <person name="Muzny D."/>
            <person name="Qin X."/>
            <person name="Deng J."/>
            <person name="Jiang H."/>
            <person name="Liu Y."/>
            <person name="Qu J."/>
            <person name="Song X.-Z."/>
            <person name="Zhang L."/>
            <person name="Thornton R."/>
            <person name="Coyle M."/>
            <person name="Francisco L."/>
            <person name="Jackson L."/>
            <person name="Javaid M."/>
            <person name="Korchina V."/>
            <person name="Kovar C."/>
            <person name="Mata R."/>
            <person name="Mathew T."/>
            <person name="Ngo R."/>
            <person name="Nguyen L."/>
            <person name="Nguyen N."/>
            <person name="Okwuonu G."/>
            <person name="Ongeri F."/>
            <person name="Pham C."/>
            <person name="Simmons D."/>
            <person name="Wilczek-Boney K."/>
            <person name="Hale W."/>
            <person name="Jakkamsetti A."/>
            <person name="Pham P."/>
            <person name="Ruth R."/>
            <person name="San Lucas F."/>
            <person name="Warren J."/>
            <person name="Zhang J."/>
            <person name="Zhao Z."/>
            <person name="Zhou C."/>
            <person name="Zhu D."/>
            <person name="Lee S."/>
            <person name="Bess C."/>
            <person name="Blankenburg K."/>
            <person name="Forbes L."/>
            <person name="Fu Q."/>
            <person name="Gubbala S."/>
            <person name="Hirani K."/>
            <person name="Jayaseelan J.C."/>
            <person name="Lara F."/>
            <person name="Munidasa M."/>
            <person name="Palculict T."/>
            <person name="Patil S."/>
            <person name="Pu L.-L."/>
            <person name="Saada N."/>
            <person name="Tang L."/>
            <person name="Weissenberger G."/>
            <person name="Zhu Y."/>
            <person name="Hemphill L."/>
            <person name="Shang Y."/>
            <person name="Youmans B."/>
            <person name="Ayvaz T."/>
            <person name="Ross M."/>
            <person name="Santibanez J."/>
            <person name="Aqrawi P."/>
            <person name="Gross S."/>
            <person name="Joshi V."/>
            <person name="Fowler G."/>
            <person name="Nazareth L."/>
            <person name="Reid J."/>
            <person name="Worley K."/>
            <person name="Petrosino J."/>
            <person name="Highlander S."/>
            <person name="Gibbs R."/>
        </authorList>
    </citation>
    <scope>NUCLEOTIDE SEQUENCE [LARGE SCALE GENOMIC DNA]</scope>
    <source>
        <strain evidence="2">DSM 15952 / CCUG 50447 / LMG 22039 / TP 1.5</strain>
    </source>
</reference>
<gene>
    <name evidence="1" type="ORF">HMPREF9088_0034</name>
</gene>
<dbReference type="PANTHER" id="PTHR10000">
    <property type="entry name" value="PHOSPHOSERINE PHOSPHATASE"/>
    <property type="match status" value="1"/>
</dbReference>
<evidence type="ECO:0000313" key="2">
    <source>
        <dbReference type="Proteomes" id="UP000010296"/>
    </source>
</evidence>
<dbReference type="PANTHER" id="PTHR10000:SF25">
    <property type="entry name" value="PHOSPHATASE YKRA-RELATED"/>
    <property type="match status" value="1"/>
</dbReference>
<sequence length="256" mass="28296">MSYQALAFFDLDGTLLDSHSQITPEVAQAIATLRQNNILPIIATGRAEPQIQYIKQAAGITSDAVMNGAFIRLAGEVVFQEHIEQAICQRMVEAVHLQQQEVVFYNDKDIWASGANRYLVEAFDHIHANVPPVLPKKYQESLVNMLLILGTNADAYYNETFPELTFYRNNPFSIDVVRKGTSKGTAVTRIKELLNLPTIPTYGFGDGPNDLALLAACDEKIAMGNATSELKEQATFVTKTNNNGGIVHALKHFDLI</sequence>
<keyword evidence="1" id="KW-0378">Hydrolase</keyword>
<dbReference type="InterPro" id="IPR006379">
    <property type="entry name" value="HAD-SF_hydro_IIB"/>
</dbReference>
<dbReference type="SFLD" id="SFLDG01140">
    <property type="entry name" value="C2.B:_Phosphomannomutase_and_P"/>
    <property type="match status" value="1"/>
</dbReference>
<dbReference type="NCBIfam" id="TIGR00099">
    <property type="entry name" value="Cof-subfamily"/>
    <property type="match status" value="1"/>
</dbReference>
<dbReference type="PATRIC" id="fig|888064.11.peg.667"/>
<dbReference type="Gene3D" id="3.30.1240.10">
    <property type="match status" value="1"/>
</dbReference>
<dbReference type="SUPFAM" id="SSF56784">
    <property type="entry name" value="HAD-like"/>
    <property type="match status" value="1"/>
</dbReference>
<dbReference type="NCBIfam" id="TIGR01484">
    <property type="entry name" value="HAD-SF-IIB"/>
    <property type="match status" value="1"/>
</dbReference>
<name>E6LCE4_ENTI1</name>
<dbReference type="eggNOG" id="COG0561">
    <property type="taxonomic scope" value="Bacteria"/>
</dbReference>
<evidence type="ECO:0000313" key="1">
    <source>
        <dbReference type="EMBL" id="EFU75122.1"/>
    </source>
</evidence>
<dbReference type="InterPro" id="IPR023214">
    <property type="entry name" value="HAD_sf"/>
</dbReference>
<proteinExistence type="predicted"/>
<dbReference type="Proteomes" id="UP000010296">
    <property type="component" value="Unassembled WGS sequence"/>
</dbReference>
<dbReference type="Pfam" id="PF08282">
    <property type="entry name" value="Hydrolase_3"/>
    <property type="match status" value="1"/>
</dbReference>
<dbReference type="InterPro" id="IPR000150">
    <property type="entry name" value="Cof"/>
</dbReference>
<dbReference type="AlphaFoldDB" id="E6LCE4"/>
<dbReference type="HOGENOM" id="CLU_044146_7_0_9"/>
<dbReference type="EMBL" id="AEPV01000002">
    <property type="protein sequence ID" value="EFU75122.1"/>
    <property type="molecule type" value="Genomic_DNA"/>
</dbReference>
<dbReference type="GO" id="GO:0000287">
    <property type="term" value="F:magnesium ion binding"/>
    <property type="evidence" value="ECO:0007669"/>
    <property type="project" value="TreeGrafter"/>
</dbReference>
<dbReference type="OrthoDB" id="9810101at2"/>
<dbReference type="STRING" id="888064.HMPREF9088_0034"/>
<keyword evidence="2" id="KW-1185">Reference proteome</keyword>
<accession>E6LCE4</accession>
<dbReference type="InterPro" id="IPR036412">
    <property type="entry name" value="HAD-like_sf"/>
</dbReference>
<dbReference type="GO" id="GO:0016791">
    <property type="term" value="F:phosphatase activity"/>
    <property type="evidence" value="ECO:0007669"/>
    <property type="project" value="TreeGrafter"/>
</dbReference>
<dbReference type="SFLD" id="SFLDS00003">
    <property type="entry name" value="Haloacid_Dehalogenase"/>
    <property type="match status" value="1"/>
</dbReference>
<dbReference type="GO" id="GO:0005829">
    <property type="term" value="C:cytosol"/>
    <property type="evidence" value="ECO:0007669"/>
    <property type="project" value="TreeGrafter"/>
</dbReference>
<comment type="caution">
    <text evidence="1">The sequence shown here is derived from an EMBL/GenBank/DDBJ whole genome shotgun (WGS) entry which is preliminary data.</text>
</comment>